<dbReference type="GO" id="GO:0016020">
    <property type="term" value="C:membrane"/>
    <property type="evidence" value="ECO:0007669"/>
    <property type="project" value="InterPro"/>
</dbReference>
<keyword evidence="3 5" id="KW-1133">Transmembrane helix</keyword>
<keyword evidence="2 5" id="KW-0812">Transmembrane</keyword>
<feature type="transmembrane region" description="Helical" evidence="5">
    <location>
        <begin position="179"/>
        <end position="200"/>
    </location>
</feature>
<dbReference type="EMBL" id="MU251578">
    <property type="protein sequence ID" value="KAG9231857.1"/>
    <property type="molecule type" value="Genomic_DNA"/>
</dbReference>
<dbReference type="PANTHER" id="PTHR12242">
    <property type="entry name" value="OS02G0130600 PROTEIN-RELATED"/>
    <property type="match status" value="1"/>
</dbReference>
<dbReference type="PANTHER" id="PTHR12242:SF1">
    <property type="entry name" value="MYND-TYPE DOMAIN-CONTAINING PROTEIN"/>
    <property type="match status" value="1"/>
</dbReference>
<protein>
    <recommendedName>
        <fullName evidence="8">FAR-17a/AIG1-like protein</fullName>
    </recommendedName>
</protein>
<keyword evidence="4 5" id="KW-0472">Membrane</keyword>
<evidence type="ECO:0000313" key="7">
    <source>
        <dbReference type="Proteomes" id="UP000824998"/>
    </source>
</evidence>
<evidence type="ECO:0000256" key="1">
    <source>
        <dbReference type="ARBA" id="ARBA00004127"/>
    </source>
</evidence>
<comment type="subcellular location">
    <subcellularLocation>
        <location evidence="1">Endomembrane system</location>
        <topology evidence="1">Multi-pass membrane protein</topology>
    </subcellularLocation>
</comment>
<reference evidence="6" key="1">
    <citation type="journal article" date="2021" name="IMA Fungus">
        <title>Genomic characterization of three marine fungi, including Emericellopsis atlantica sp. nov. with signatures of a generalist lifestyle and marine biomass degradation.</title>
        <authorList>
            <person name="Hagestad O.C."/>
            <person name="Hou L."/>
            <person name="Andersen J.H."/>
            <person name="Hansen E.H."/>
            <person name="Altermark B."/>
            <person name="Li C."/>
            <person name="Kuhnert E."/>
            <person name="Cox R.J."/>
            <person name="Crous P.W."/>
            <person name="Spatafora J.W."/>
            <person name="Lail K."/>
            <person name="Amirebrahimi M."/>
            <person name="Lipzen A."/>
            <person name="Pangilinan J."/>
            <person name="Andreopoulos W."/>
            <person name="Hayes R.D."/>
            <person name="Ng V."/>
            <person name="Grigoriev I.V."/>
            <person name="Jackson S.A."/>
            <person name="Sutton T.D.S."/>
            <person name="Dobson A.D.W."/>
            <person name="Rama T."/>
        </authorList>
    </citation>
    <scope>NUCLEOTIDE SEQUENCE</scope>
    <source>
        <strain evidence="6">TRa018bII</strain>
    </source>
</reference>
<evidence type="ECO:0000256" key="3">
    <source>
        <dbReference type="ARBA" id="ARBA00022989"/>
    </source>
</evidence>
<name>A0A9P7YES5_9HELO</name>
<feature type="transmembrane region" description="Helical" evidence="5">
    <location>
        <begin position="72"/>
        <end position="96"/>
    </location>
</feature>
<evidence type="ECO:0000256" key="4">
    <source>
        <dbReference type="ARBA" id="ARBA00023136"/>
    </source>
</evidence>
<dbReference type="OrthoDB" id="419711at2759"/>
<comment type="caution">
    <text evidence="6">The sequence shown here is derived from an EMBL/GenBank/DDBJ whole genome shotgun (WGS) entry which is preliminary data.</text>
</comment>
<keyword evidence="7" id="KW-1185">Reference proteome</keyword>
<dbReference type="Pfam" id="PF04750">
    <property type="entry name" value="Far-17a_AIG1"/>
    <property type="match status" value="1"/>
</dbReference>
<evidence type="ECO:0000256" key="2">
    <source>
        <dbReference type="ARBA" id="ARBA00022692"/>
    </source>
</evidence>
<sequence>MMARFSNPLKFGDDIWDPSHRFETSWILTPWVLFACRAAISLYAFTVVFFIIGWEAGNHDELSIHDVQKSFSFFTVLCYWGIAFYFLIASIHTFSYALNGGSPLLNKFPRPLQALHYLFWASITTYPFLVTIVYWGVLYDPDSPFDNKFQLWSNISQHGLNSAFALFEIVFTRINPAPWIHLLFLVVILACYCGLAYVTYATKGYYVYNFLDPRPRIEVDGVNIGGVGKSLVVAYVFGIALAIIVIFSLSKGFSTLRKWVTEKKMGREGVFYKGRRMGQGEVELETVRMWEK</sequence>
<evidence type="ECO:0000256" key="5">
    <source>
        <dbReference type="SAM" id="Phobius"/>
    </source>
</evidence>
<feature type="transmembrane region" description="Helical" evidence="5">
    <location>
        <begin position="232"/>
        <end position="249"/>
    </location>
</feature>
<evidence type="ECO:0008006" key="8">
    <source>
        <dbReference type="Google" id="ProtNLM"/>
    </source>
</evidence>
<organism evidence="6 7">
    <name type="scientific">Amylocarpus encephaloides</name>
    <dbReference type="NCBI Taxonomy" id="45428"/>
    <lineage>
        <taxon>Eukaryota</taxon>
        <taxon>Fungi</taxon>
        <taxon>Dikarya</taxon>
        <taxon>Ascomycota</taxon>
        <taxon>Pezizomycotina</taxon>
        <taxon>Leotiomycetes</taxon>
        <taxon>Helotiales</taxon>
        <taxon>Helotiales incertae sedis</taxon>
        <taxon>Amylocarpus</taxon>
    </lineage>
</organism>
<dbReference type="InterPro" id="IPR006838">
    <property type="entry name" value="ADTRP_AIG1"/>
</dbReference>
<evidence type="ECO:0000313" key="6">
    <source>
        <dbReference type="EMBL" id="KAG9231857.1"/>
    </source>
</evidence>
<dbReference type="Proteomes" id="UP000824998">
    <property type="component" value="Unassembled WGS sequence"/>
</dbReference>
<dbReference type="AlphaFoldDB" id="A0A9P7YES5"/>
<feature type="transmembrane region" description="Helical" evidence="5">
    <location>
        <begin position="31"/>
        <end position="52"/>
    </location>
</feature>
<proteinExistence type="predicted"/>
<feature type="transmembrane region" description="Helical" evidence="5">
    <location>
        <begin position="117"/>
        <end position="137"/>
    </location>
</feature>
<dbReference type="GO" id="GO:0012505">
    <property type="term" value="C:endomembrane system"/>
    <property type="evidence" value="ECO:0007669"/>
    <property type="project" value="UniProtKB-SubCell"/>
</dbReference>
<gene>
    <name evidence="6" type="ORF">BJ875DRAFT_506413</name>
</gene>
<accession>A0A9P7YES5</accession>